<dbReference type="Gene3D" id="3.30.160.60">
    <property type="entry name" value="Classic Zinc Finger"/>
    <property type="match status" value="2"/>
</dbReference>
<dbReference type="AlphaFoldDB" id="A0A072V5T8"/>
<keyword evidence="4" id="KW-0863">Zinc-finger</keyword>
<dbReference type="SMART" id="SM00451">
    <property type="entry name" value="ZnF_U1"/>
    <property type="match status" value="2"/>
</dbReference>
<feature type="domain" description="C2H2-type" evidence="2">
    <location>
        <begin position="139"/>
        <end position="163"/>
    </location>
</feature>
<sequence length="543" mass="61904">MAEQVSLLPSHQTEKTYLTNGSLVYEAASQREIEKEEIRQKILRQKELEEEVWRELAMERTFGTMQRSVDHIGVSQPSLIMAPPEIKHSTQIRNNKDKIILLAKPDMSLYSAKRKAVTQDVPSDEPSAIGLNKKLKEEWSCELCRINATSENGLNDHLNGKKHKAREARQKREIDKHNKKGQNTVIKVTDIAVNTTVSEVDAGKDQKTTSNCCIALKVMNENVVDTKSKNEEQLLETMVDNGESVAESKNEKELEEMTVDERVTESKYEEQLLETVLDNGVSLTESKNEKKLEEMTVDETVTESKNEKKLEEMTVDVSVTESKNEKKLEEMMVDETVTESKIEEKLLETVLDNGVSVTESKDEKKLEEMTVDERVTESKNEEKLKEMTVDERVTESKDEKKLEEMTVDERVTESKNEKKLEEMTVDEKVTESKNEEQHAEKNQNVDFFESKKGAATEEAGKSALTEMIKARGLWCELCQIGTNSQVVMERHIKGKKHIKKINHFNNKNASLSSTSFVSPHTTDGVKKETDQMMTHMTNIRDGI</sequence>
<dbReference type="Proteomes" id="UP000002051">
    <property type="component" value="Chromosome 3"/>
</dbReference>
<dbReference type="InterPro" id="IPR036236">
    <property type="entry name" value="Znf_C2H2_sf"/>
</dbReference>
<dbReference type="Pfam" id="PF12874">
    <property type="entry name" value="zf-met"/>
    <property type="match status" value="2"/>
</dbReference>
<proteinExistence type="predicted"/>
<evidence type="ECO:0000313" key="6">
    <source>
        <dbReference type="Proteomes" id="UP000002051"/>
    </source>
</evidence>
<keyword evidence="4" id="KW-0479">Metal-binding</keyword>
<dbReference type="InterPro" id="IPR003604">
    <property type="entry name" value="Matrin/U1-like-C_Znf_C2H2"/>
</dbReference>
<feature type="domain" description="U1-type" evidence="3">
    <location>
        <begin position="136"/>
        <end position="170"/>
    </location>
</feature>
<feature type="region of interest" description="Disordered" evidence="1">
    <location>
        <begin position="292"/>
        <end position="314"/>
    </location>
</feature>
<dbReference type="EnsemblPlants" id="KEH33550">
    <property type="protein sequence ID" value="KEH33550"/>
    <property type="gene ID" value="MTR_3g045840"/>
</dbReference>
<dbReference type="PANTHER" id="PTHR47487">
    <property type="entry name" value="OS06G0651300 PROTEIN-RELATED"/>
    <property type="match status" value="1"/>
</dbReference>
<dbReference type="SUPFAM" id="SSF57667">
    <property type="entry name" value="beta-beta-alpha zinc fingers"/>
    <property type="match status" value="2"/>
</dbReference>
<reference evidence="4 6" key="1">
    <citation type="journal article" date="2011" name="Nature">
        <title>The Medicago genome provides insight into the evolution of rhizobial symbioses.</title>
        <authorList>
            <person name="Young N.D."/>
            <person name="Debelle F."/>
            <person name="Oldroyd G.E."/>
            <person name="Geurts R."/>
            <person name="Cannon S.B."/>
            <person name="Udvardi M.K."/>
            <person name="Benedito V.A."/>
            <person name="Mayer K.F."/>
            <person name="Gouzy J."/>
            <person name="Schoof H."/>
            <person name="Van de Peer Y."/>
            <person name="Proost S."/>
            <person name="Cook D.R."/>
            <person name="Meyers B.C."/>
            <person name="Spannagl M."/>
            <person name="Cheung F."/>
            <person name="De Mita S."/>
            <person name="Krishnakumar V."/>
            <person name="Gundlach H."/>
            <person name="Zhou S."/>
            <person name="Mudge J."/>
            <person name="Bharti A.K."/>
            <person name="Murray J.D."/>
            <person name="Naoumkina M.A."/>
            <person name="Rosen B."/>
            <person name="Silverstein K.A."/>
            <person name="Tang H."/>
            <person name="Rombauts S."/>
            <person name="Zhao P.X."/>
            <person name="Zhou P."/>
            <person name="Barbe V."/>
            <person name="Bardou P."/>
            <person name="Bechner M."/>
            <person name="Bellec A."/>
            <person name="Berger A."/>
            <person name="Berges H."/>
            <person name="Bidwell S."/>
            <person name="Bisseling T."/>
            <person name="Choisne N."/>
            <person name="Couloux A."/>
            <person name="Denny R."/>
            <person name="Deshpande S."/>
            <person name="Dai X."/>
            <person name="Doyle J.J."/>
            <person name="Dudez A.M."/>
            <person name="Farmer A.D."/>
            <person name="Fouteau S."/>
            <person name="Franken C."/>
            <person name="Gibelin C."/>
            <person name="Gish J."/>
            <person name="Goldstein S."/>
            <person name="Gonzalez A.J."/>
            <person name="Green P.J."/>
            <person name="Hallab A."/>
            <person name="Hartog M."/>
            <person name="Hua A."/>
            <person name="Humphray S.J."/>
            <person name="Jeong D.H."/>
            <person name="Jing Y."/>
            <person name="Jocker A."/>
            <person name="Kenton S.M."/>
            <person name="Kim D.J."/>
            <person name="Klee K."/>
            <person name="Lai H."/>
            <person name="Lang C."/>
            <person name="Lin S."/>
            <person name="Macmil S.L."/>
            <person name="Magdelenat G."/>
            <person name="Matthews L."/>
            <person name="McCorrison J."/>
            <person name="Monaghan E.L."/>
            <person name="Mun J.H."/>
            <person name="Najar F.Z."/>
            <person name="Nicholson C."/>
            <person name="Noirot C."/>
            <person name="O'Bleness M."/>
            <person name="Paule C.R."/>
            <person name="Poulain J."/>
            <person name="Prion F."/>
            <person name="Qin B."/>
            <person name="Qu C."/>
            <person name="Retzel E.F."/>
            <person name="Riddle C."/>
            <person name="Sallet E."/>
            <person name="Samain S."/>
            <person name="Samson N."/>
            <person name="Sanders I."/>
            <person name="Saurat O."/>
            <person name="Scarpelli C."/>
            <person name="Schiex T."/>
            <person name="Segurens B."/>
            <person name="Severin A.J."/>
            <person name="Sherrier D.J."/>
            <person name="Shi R."/>
            <person name="Sims S."/>
            <person name="Singer S.R."/>
            <person name="Sinharoy S."/>
            <person name="Sterck L."/>
            <person name="Viollet A."/>
            <person name="Wang B.B."/>
            <person name="Wang K."/>
            <person name="Wang M."/>
            <person name="Wang X."/>
            <person name="Warfsmann J."/>
            <person name="Weissenbach J."/>
            <person name="White D.D."/>
            <person name="White J.D."/>
            <person name="Wiley G.B."/>
            <person name="Wincker P."/>
            <person name="Xing Y."/>
            <person name="Yang L."/>
            <person name="Yao Z."/>
            <person name="Ying F."/>
            <person name="Zhai J."/>
            <person name="Zhou L."/>
            <person name="Zuber A."/>
            <person name="Denarie J."/>
            <person name="Dixon R.A."/>
            <person name="May G.D."/>
            <person name="Schwartz D.C."/>
            <person name="Rogers J."/>
            <person name="Quetier F."/>
            <person name="Town C.D."/>
            <person name="Roe B.A."/>
        </authorList>
    </citation>
    <scope>NUCLEOTIDE SEQUENCE [LARGE SCALE GENOMIC DNA]</scope>
    <source>
        <strain evidence="4">A17</strain>
        <strain evidence="5 6">cv. Jemalong A17</strain>
    </source>
</reference>
<evidence type="ECO:0000259" key="3">
    <source>
        <dbReference type="SMART" id="SM00451"/>
    </source>
</evidence>
<name>A0A072V5T8_MEDTR</name>
<feature type="compositionally biased region" description="Basic and acidic residues" evidence="1">
    <location>
        <begin position="302"/>
        <end position="312"/>
    </location>
</feature>
<dbReference type="SMART" id="SM00355">
    <property type="entry name" value="ZnF_C2H2"/>
    <property type="match status" value="2"/>
</dbReference>
<dbReference type="EMBL" id="CM001219">
    <property type="protein sequence ID" value="KEH33550.1"/>
    <property type="molecule type" value="Genomic_DNA"/>
</dbReference>
<evidence type="ECO:0000313" key="4">
    <source>
        <dbReference type="EMBL" id="KEH33550.1"/>
    </source>
</evidence>
<keyword evidence="6" id="KW-1185">Reference proteome</keyword>
<keyword evidence="4" id="KW-0862">Zinc</keyword>
<evidence type="ECO:0000313" key="5">
    <source>
        <dbReference type="EnsemblPlants" id="KEH33550"/>
    </source>
</evidence>
<dbReference type="HOGENOM" id="CLU_561870_0_0_1"/>
<evidence type="ECO:0000259" key="2">
    <source>
        <dbReference type="SMART" id="SM00355"/>
    </source>
</evidence>
<feature type="region of interest" description="Disordered" evidence="1">
    <location>
        <begin position="359"/>
        <end position="450"/>
    </location>
</feature>
<accession>A0A072V5T8</accession>
<dbReference type="GO" id="GO:0008270">
    <property type="term" value="F:zinc ion binding"/>
    <property type="evidence" value="ECO:0007669"/>
    <property type="project" value="UniProtKB-KW"/>
</dbReference>
<dbReference type="GO" id="GO:0003676">
    <property type="term" value="F:nucleic acid binding"/>
    <property type="evidence" value="ECO:0007669"/>
    <property type="project" value="InterPro"/>
</dbReference>
<feature type="domain" description="C2H2-type" evidence="2">
    <location>
        <begin position="473"/>
        <end position="497"/>
    </location>
</feature>
<evidence type="ECO:0000256" key="1">
    <source>
        <dbReference type="SAM" id="MobiDB-lite"/>
    </source>
</evidence>
<dbReference type="InterPro" id="IPR013087">
    <property type="entry name" value="Znf_C2H2_type"/>
</dbReference>
<dbReference type="STRING" id="3880.A0A072V5T8"/>
<gene>
    <name evidence="4" type="ordered locus">MTR_3g045840</name>
</gene>
<protein>
    <submittedName>
        <fullName evidence="4">C2H2 type zf-met: zinc-finger protein</fullName>
    </submittedName>
</protein>
<reference evidence="5" key="3">
    <citation type="submission" date="2015-04" db="UniProtKB">
        <authorList>
            <consortium name="EnsemblPlants"/>
        </authorList>
    </citation>
    <scope>IDENTIFICATION</scope>
    <source>
        <strain evidence="5">cv. Jemalong A17</strain>
    </source>
</reference>
<organism evidence="4 6">
    <name type="scientific">Medicago truncatula</name>
    <name type="common">Barrel medic</name>
    <name type="synonym">Medicago tribuloides</name>
    <dbReference type="NCBI Taxonomy" id="3880"/>
    <lineage>
        <taxon>Eukaryota</taxon>
        <taxon>Viridiplantae</taxon>
        <taxon>Streptophyta</taxon>
        <taxon>Embryophyta</taxon>
        <taxon>Tracheophyta</taxon>
        <taxon>Spermatophyta</taxon>
        <taxon>Magnoliopsida</taxon>
        <taxon>eudicotyledons</taxon>
        <taxon>Gunneridae</taxon>
        <taxon>Pentapetalae</taxon>
        <taxon>rosids</taxon>
        <taxon>fabids</taxon>
        <taxon>Fabales</taxon>
        <taxon>Fabaceae</taxon>
        <taxon>Papilionoideae</taxon>
        <taxon>50 kb inversion clade</taxon>
        <taxon>NPAAA clade</taxon>
        <taxon>Hologalegina</taxon>
        <taxon>IRL clade</taxon>
        <taxon>Trifolieae</taxon>
        <taxon>Medicago</taxon>
    </lineage>
</organism>
<dbReference type="PANTHER" id="PTHR47487:SF8">
    <property type="entry name" value="OS08G0270900 PROTEIN"/>
    <property type="match status" value="1"/>
</dbReference>
<reference evidence="4 6" key="2">
    <citation type="journal article" date="2014" name="BMC Genomics">
        <title>An improved genome release (version Mt4.0) for the model legume Medicago truncatula.</title>
        <authorList>
            <person name="Tang H."/>
            <person name="Krishnakumar V."/>
            <person name="Bidwell S."/>
            <person name="Rosen B."/>
            <person name="Chan A."/>
            <person name="Zhou S."/>
            <person name="Gentzbittel L."/>
            <person name="Childs K.L."/>
            <person name="Yandell M."/>
            <person name="Gundlach H."/>
            <person name="Mayer K.F."/>
            <person name="Schwartz D.C."/>
            <person name="Town C.D."/>
        </authorList>
    </citation>
    <scope>GENOME REANNOTATION</scope>
    <source>
        <strain evidence="4">A17</strain>
        <strain evidence="5 6">cv. Jemalong A17</strain>
    </source>
</reference>
<feature type="domain" description="U1-type" evidence="3">
    <location>
        <begin position="470"/>
        <end position="504"/>
    </location>
</feature>
<feature type="region of interest" description="Disordered" evidence="1">
    <location>
        <begin position="240"/>
        <end position="265"/>
    </location>
</feature>